<feature type="domain" description="Radical SAM core" evidence="3">
    <location>
        <begin position="84"/>
        <end position="319"/>
    </location>
</feature>
<dbReference type="SFLD" id="SFLDS00029">
    <property type="entry name" value="Radical_SAM"/>
    <property type="match status" value="1"/>
</dbReference>
<dbReference type="PROSITE" id="PS51918">
    <property type="entry name" value="RADICAL_SAM"/>
    <property type="match status" value="1"/>
</dbReference>
<gene>
    <name evidence="4" type="ORF">KQI42_05515</name>
</gene>
<name>A0ABS6E3Q4_9FIRM</name>
<dbReference type="SFLD" id="SFLDG01067">
    <property type="entry name" value="SPASM/twitch_domain_containing"/>
    <property type="match status" value="1"/>
</dbReference>
<organism evidence="4 5">
    <name type="scientific">Tissierella simiarum</name>
    <dbReference type="NCBI Taxonomy" id="2841534"/>
    <lineage>
        <taxon>Bacteria</taxon>
        <taxon>Bacillati</taxon>
        <taxon>Bacillota</taxon>
        <taxon>Tissierellia</taxon>
        <taxon>Tissierellales</taxon>
        <taxon>Tissierellaceae</taxon>
        <taxon>Tissierella</taxon>
    </lineage>
</organism>
<dbReference type="InterPro" id="IPR007197">
    <property type="entry name" value="rSAM"/>
</dbReference>
<comment type="caution">
    <text evidence="4">The sequence shown here is derived from an EMBL/GenBank/DDBJ whole genome shotgun (WGS) entry which is preliminary data.</text>
</comment>
<keyword evidence="2" id="KW-0411">Iron-sulfur</keyword>
<dbReference type="CDD" id="cd01335">
    <property type="entry name" value="Radical_SAM"/>
    <property type="match status" value="1"/>
</dbReference>
<evidence type="ECO:0000259" key="3">
    <source>
        <dbReference type="PROSITE" id="PS51918"/>
    </source>
</evidence>
<dbReference type="EMBL" id="JAHLPM010000003">
    <property type="protein sequence ID" value="MBU5437456.1"/>
    <property type="molecule type" value="Genomic_DNA"/>
</dbReference>
<evidence type="ECO:0000256" key="1">
    <source>
        <dbReference type="ARBA" id="ARBA00001966"/>
    </source>
</evidence>
<dbReference type="SFLD" id="SFLDG01386">
    <property type="entry name" value="main_SPASM_domain-containing"/>
    <property type="match status" value="1"/>
</dbReference>
<keyword evidence="5" id="KW-1185">Reference proteome</keyword>
<sequence>MKESRYNLFFQHKSKPDIMVCYNARTNALAKINSDLYEKYLEYVETKKDVLAAKELEDFILGGFLINEDLDETEILRERLLKRRYNGNTLSLTITPTLKCNFACPYCYEQGDKPGKMTAELQDKIIEMLNVYKNFINHFSVTWYGGEPLLAFDVIENLSTHFIEICKSNNIKYDASIVTNGYLLDRATCNKLINELNVTAIQITLDGPSEIHNKTRILHNGKGTFEQILENLKTSADLLENHTVIRTNVNKENYLSVSKLNDVLVKEGLRNKIRNYFAIIRLPSENYDSESCFNIEEFTHINDSHYRSAQVPPEYPQLKENFCGADYLNAMVIASDGNIYKCWHDVGIEDLSIGNLLSTVDQIKQLDYIKNKYVYTTYDPTIDNQCSDCDILPICMGGCPLNRIEKKDRCSPFKYNLKQTLEDYLEYQESTSI</sequence>
<proteinExistence type="predicted"/>
<evidence type="ECO:0000256" key="2">
    <source>
        <dbReference type="ARBA" id="ARBA00022485"/>
    </source>
</evidence>
<dbReference type="NCBIfam" id="TIGR04085">
    <property type="entry name" value="rSAM_more_4Fe4S"/>
    <property type="match status" value="1"/>
</dbReference>
<dbReference type="InterPro" id="IPR023867">
    <property type="entry name" value="Sulphatase_maturase_rSAM"/>
</dbReference>
<dbReference type="RefSeq" id="WP_216517570.1">
    <property type="nucleotide sequence ID" value="NZ_JAHLPM010000003.1"/>
</dbReference>
<reference evidence="4 5" key="1">
    <citation type="submission" date="2021-06" db="EMBL/GenBank/DDBJ databases">
        <authorList>
            <person name="Sun Q."/>
            <person name="Li D."/>
        </authorList>
    </citation>
    <scope>NUCLEOTIDE SEQUENCE [LARGE SCALE GENOMIC DNA]</scope>
    <source>
        <strain evidence="4 5">MSJ-40</strain>
    </source>
</reference>
<dbReference type="SFLD" id="SFLDG01384">
    <property type="entry name" value="thioether_bond_formation_requi"/>
    <property type="match status" value="1"/>
</dbReference>
<keyword evidence="2" id="KW-0479">Metal-binding</keyword>
<dbReference type="PANTHER" id="PTHR43787">
    <property type="entry name" value="FEMO COFACTOR BIOSYNTHESIS PROTEIN NIFB-RELATED"/>
    <property type="match status" value="1"/>
</dbReference>
<accession>A0ABS6E3Q4</accession>
<keyword evidence="2" id="KW-0004">4Fe-4S</keyword>
<dbReference type="InterPro" id="IPR023885">
    <property type="entry name" value="4Fe4S-binding_SPASM_dom"/>
</dbReference>
<dbReference type="Pfam" id="PF04055">
    <property type="entry name" value="Radical_SAM"/>
    <property type="match status" value="1"/>
</dbReference>
<dbReference type="PANTHER" id="PTHR43787:SF3">
    <property type="entry name" value="ARYLSULFATASE REGULATORY PROTEIN"/>
    <property type="match status" value="1"/>
</dbReference>
<keyword evidence="2" id="KW-0408">Iron</keyword>
<protein>
    <submittedName>
        <fullName evidence="4">SPASM domain-containing protein</fullName>
    </submittedName>
</protein>
<comment type="cofactor">
    <cofactor evidence="1">
        <name>[4Fe-4S] cluster</name>
        <dbReference type="ChEBI" id="CHEBI:49883"/>
    </cofactor>
</comment>
<evidence type="ECO:0000313" key="4">
    <source>
        <dbReference type="EMBL" id="MBU5437456.1"/>
    </source>
</evidence>
<dbReference type="Proteomes" id="UP000749471">
    <property type="component" value="Unassembled WGS sequence"/>
</dbReference>
<evidence type="ECO:0000313" key="5">
    <source>
        <dbReference type="Proteomes" id="UP000749471"/>
    </source>
</evidence>